<keyword evidence="3" id="KW-1185">Reference proteome</keyword>
<gene>
    <name evidence="2" type="ORF">BCO_0900029</name>
</gene>
<name>W5SWR5_9SPIR</name>
<evidence type="ECO:0000256" key="1">
    <source>
        <dbReference type="SAM" id="MobiDB-lite"/>
    </source>
</evidence>
<evidence type="ECO:0000313" key="3">
    <source>
        <dbReference type="Proteomes" id="UP000019330"/>
    </source>
</evidence>
<evidence type="ECO:0008006" key="4">
    <source>
        <dbReference type="Google" id="ProtNLM"/>
    </source>
</evidence>
<organism evidence="2">
    <name type="scientific">Borrelia coriaceae ATCC 43381</name>
    <dbReference type="NCBI Taxonomy" id="1408429"/>
    <lineage>
        <taxon>Bacteria</taxon>
        <taxon>Pseudomonadati</taxon>
        <taxon>Spirochaetota</taxon>
        <taxon>Spirochaetia</taxon>
        <taxon>Spirochaetales</taxon>
        <taxon>Borreliaceae</taxon>
        <taxon>Borrelia</taxon>
    </lineage>
</organism>
<evidence type="ECO:0000313" key="2">
    <source>
        <dbReference type="EMBL" id="AHH11143.1"/>
    </source>
</evidence>
<dbReference type="PROSITE" id="PS51257">
    <property type="entry name" value="PROKAR_LIPOPROTEIN"/>
    <property type="match status" value="1"/>
</dbReference>
<keyword evidence="2" id="KW-0614">Plasmid</keyword>
<dbReference type="Proteomes" id="UP000019330">
    <property type="component" value="Plasmid unnamed"/>
</dbReference>
<dbReference type="EMBL" id="CP005746">
    <property type="protein sequence ID" value="AHH11143.1"/>
    <property type="molecule type" value="Genomic_DNA"/>
</dbReference>
<feature type="region of interest" description="Disordered" evidence="1">
    <location>
        <begin position="104"/>
        <end position="129"/>
    </location>
</feature>
<sequence length="347" mass="38980">MTLKKEKYMKRFSMVFCVSCCLIVMSCKQGASAPLQERLRDLSDVESVQFNFGRWDMKPLSDRSSLDRAGRKIRSLKGGDIETNLPVLQGKVLTKGLEVGSVNPAPIKSSPVSPPSQSASPKSSQARIPTSVEDAYDKLERRLMHYRADALSRRDHLYLEINPIKASFENVSKKFMSQGQTPDFYNALADVYNALGYNFAAVKNLLKALEKLDIKDLYYSSTDNRSPVMVACENLFVLMRQFGNYTNKIIDIHLSSSNLGRIKAKGSEDDIKALSACLDEFIQAREDASLKIQSSIESLLMSKDKQDALKRIREIVGLEKGVHGEVQNASYLIVNFEARIKDLLYKI</sequence>
<dbReference type="HOGENOM" id="CLU_065526_0_0_12"/>
<feature type="compositionally biased region" description="Low complexity" evidence="1">
    <location>
        <begin position="104"/>
        <end position="125"/>
    </location>
</feature>
<dbReference type="AlphaFoldDB" id="W5SWR5"/>
<protein>
    <recommendedName>
        <fullName evidence="4">Lipoprotein</fullName>
    </recommendedName>
</protein>
<geneLocation type="plasmid" evidence="2 3">
    <name>unnamed</name>
</geneLocation>
<reference evidence="2" key="1">
    <citation type="submission" date="2013-04" db="EMBL/GenBank/DDBJ databases">
        <title>Comparative Genomics of Relapsing Fever Spirochetes.</title>
        <authorList>
            <person name="Schwan T.G."/>
            <person name="Raffel S.J."/>
            <person name="Porcella S.F."/>
            <person name="Martens C.A."/>
            <person name="Bruno D.P."/>
            <person name="Ricklefs S.M."/>
            <person name="Barbian K.B."/>
        </authorList>
    </citation>
    <scope>NUCLEOTIDE SEQUENCE</scope>
    <source>
        <strain evidence="2">Co53</strain>
        <plasmid evidence="2">unnamed</plasmid>
    </source>
</reference>
<accession>W5SWR5</accession>
<proteinExistence type="predicted"/>